<dbReference type="InterPro" id="IPR018313">
    <property type="entry name" value="SBP_3_CS"/>
</dbReference>
<evidence type="ECO:0000256" key="3">
    <source>
        <dbReference type="ARBA" id="ARBA00022729"/>
    </source>
</evidence>
<comment type="subcellular location">
    <subcellularLocation>
        <location evidence="1">Cell envelope</location>
    </subcellularLocation>
</comment>
<keyword evidence="3 5" id="KW-0732">Signal</keyword>
<evidence type="ECO:0000313" key="8">
    <source>
        <dbReference type="EMBL" id="MFC3108879.1"/>
    </source>
</evidence>
<evidence type="ECO:0000259" key="6">
    <source>
        <dbReference type="SMART" id="SM00062"/>
    </source>
</evidence>
<evidence type="ECO:0000259" key="7">
    <source>
        <dbReference type="SMART" id="SM00079"/>
    </source>
</evidence>
<proteinExistence type="inferred from homology"/>
<dbReference type="SMART" id="SM00079">
    <property type="entry name" value="PBPe"/>
    <property type="match status" value="1"/>
</dbReference>
<feature type="domain" description="Ionotropic glutamate receptor C-terminal" evidence="7">
    <location>
        <begin position="43"/>
        <end position="263"/>
    </location>
</feature>
<dbReference type="PANTHER" id="PTHR35936:SF35">
    <property type="entry name" value="L-CYSTINE-BINDING PROTEIN TCYJ"/>
    <property type="match status" value="1"/>
</dbReference>
<evidence type="ECO:0000256" key="4">
    <source>
        <dbReference type="RuleBase" id="RU003744"/>
    </source>
</evidence>
<dbReference type="PROSITE" id="PS01039">
    <property type="entry name" value="SBP_BACTERIAL_3"/>
    <property type="match status" value="1"/>
</dbReference>
<reference evidence="9" key="1">
    <citation type="journal article" date="2019" name="Int. J. Syst. Evol. Microbiol.">
        <title>The Global Catalogue of Microorganisms (GCM) 10K type strain sequencing project: providing services to taxonomists for standard genome sequencing and annotation.</title>
        <authorList>
            <consortium name="The Broad Institute Genomics Platform"/>
            <consortium name="The Broad Institute Genome Sequencing Center for Infectious Disease"/>
            <person name="Wu L."/>
            <person name="Ma J."/>
        </authorList>
    </citation>
    <scope>NUCLEOTIDE SEQUENCE [LARGE SCALE GENOMIC DNA]</scope>
    <source>
        <strain evidence="9">KCTC 42986</strain>
    </source>
</reference>
<feature type="chain" id="PRO_5046555754" evidence="5">
    <location>
        <begin position="32"/>
        <end position="272"/>
    </location>
</feature>
<dbReference type="Proteomes" id="UP001595530">
    <property type="component" value="Unassembled WGS sequence"/>
</dbReference>
<evidence type="ECO:0000313" key="9">
    <source>
        <dbReference type="Proteomes" id="UP001595530"/>
    </source>
</evidence>
<dbReference type="Gene3D" id="3.40.190.10">
    <property type="entry name" value="Periplasmic binding protein-like II"/>
    <property type="match status" value="2"/>
</dbReference>
<name>A0ABV7F1F1_9BURK</name>
<feature type="signal peptide" evidence="5">
    <location>
        <begin position="1"/>
        <end position="31"/>
    </location>
</feature>
<accession>A0ABV7F1F1</accession>
<dbReference type="EMBL" id="JBHRTP010000038">
    <property type="protein sequence ID" value="MFC3108879.1"/>
    <property type="molecule type" value="Genomic_DNA"/>
</dbReference>
<dbReference type="SUPFAM" id="SSF53850">
    <property type="entry name" value="Periplasmic binding protein-like II"/>
    <property type="match status" value="1"/>
</dbReference>
<gene>
    <name evidence="8" type="ORF">ACFOFO_13060</name>
</gene>
<dbReference type="SMART" id="SM00062">
    <property type="entry name" value="PBPb"/>
    <property type="match status" value="1"/>
</dbReference>
<keyword evidence="9" id="KW-1185">Reference proteome</keyword>
<evidence type="ECO:0000256" key="1">
    <source>
        <dbReference type="ARBA" id="ARBA00004196"/>
    </source>
</evidence>
<evidence type="ECO:0000256" key="2">
    <source>
        <dbReference type="ARBA" id="ARBA00010333"/>
    </source>
</evidence>
<organism evidence="8 9">
    <name type="scientific">Undibacterium arcticum</name>
    <dbReference type="NCBI Taxonomy" id="1762892"/>
    <lineage>
        <taxon>Bacteria</taxon>
        <taxon>Pseudomonadati</taxon>
        <taxon>Pseudomonadota</taxon>
        <taxon>Betaproteobacteria</taxon>
        <taxon>Burkholderiales</taxon>
        <taxon>Oxalobacteraceae</taxon>
        <taxon>Undibacterium</taxon>
    </lineage>
</organism>
<dbReference type="Pfam" id="PF00497">
    <property type="entry name" value="SBP_bac_3"/>
    <property type="match status" value="1"/>
</dbReference>
<sequence length="272" mass="29376">MKNDSTHTISLKFSKLLVGALLAGVALHGVAADLLDTVKDRGTLRIAVEGTYPPFNFKDQTTKELTGFDVDVAKLLAAKMGLKPEFTTTEWSGILAGLASGKYDVIVNQVGITPEREKTFDFSDPYTISSPQLIVKKDEKRNFKDLDDLKGKKLGVGQGSNFEQKAKAISEIDVKSYPGAPEYLNDLATGRIDAALNDSLMVAYLLKTSHLPIKAGAPIGSVEKMGIPFQKDNPKFKAALNKALADAIKDGSFKKVSVKWFGVDVSKAPAAR</sequence>
<comment type="caution">
    <text evidence="8">The sequence shown here is derived from an EMBL/GenBank/DDBJ whole genome shotgun (WGS) entry which is preliminary data.</text>
</comment>
<dbReference type="CDD" id="cd13712">
    <property type="entry name" value="PBP2_FliY"/>
    <property type="match status" value="1"/>
</dbReference>
<evidence type="ECO:0000256" key="5">
    <source>
        <dbReference type="SAM" id="SignalP"/>
    </source>
</evidence>
<dbReference type="InterPro" id="IPR001638">
    <property type="entry name" value="Solute-binding_3/MltF_N"/>
</dbReference>
<dbReference type="InterPro" id="IPR001320">
    <property type="entry name" value="Iontro_rcpt_C"/>
</dbReference>
<dbReference type="PANTHER" id="PTHR35936">
    <property type="entry name" value="MEMBRANE-BOUND LYTIC MUREIN TRANSGLYCOSYLASE F"/>
    <property type="match status" value="1"/>
</dbReference>
<dbReference type="RefSeq" id="WP_390331728.1">
    <property type="nucleotide sequence ID" value="NZ_JBHRTP010000038.1"/>
</dbReference>
<feature type="domain" description="Solute-binding protein family 3/N-terminal" evidence="6">
    <location>
        <begin position="43"/>
        <end position="264"/>
    </location>
</feature>
<protein>
    <submittedName>
        <fullName evidence="8">Cystine ABC transporter substrate-binding protein</fullName>
    </submittedName>
</protein>
<comment type="similarity">
    <text evidence="2 4">Belongs to the bacterial solute-binding protein 3 family.</text>
</comment>